<comment type="caution">
    <text evidence="2">The sequence shown here is derived from an EMBL/GenBank/DDBJ whole genome shotgun (WGS) entry which is preliminary data.</text>
</comment>
<gene>
    <name evidence="2" type="ORF">CR205_00275</name>
</gene>
<keyword evidence="1" id="KW-0472">Membrane</keyword>
<organism evidence="2 3">
    <name type="scientific">Alteribacter lacisalsi</name>
    <dbReference type="NCBI Taxonomy" id="2045244"/>
    <lineage>
        <taxon>Bacteria</taxon>
        <taxon>Bacillati</taxon>
        <taxon>Bacillota</taxon>
        <taxon>Bacilli</taxon>
        <taxon>Bacillales</taxon>
        <taxon>Bacillaceae</taxon>
        <taxon>Alteribacter</taxon>
    </lineage>
</organism>
<feature type="transmembrane region" description="Helical" evidence="1">
    <location>
        <begin position="134"/>
        <end position="153"/>
    </location>
</feature>
<evidence type="ECO:0000313" key="3">
    <source>
        <dbReference type="Proteomes" id="UP000248066"/>
    </source>
</evidence>
<dbReference type="AlphaFoldDB" id="A0A2W0HJV3"/>
<evidence type="ECO:0000313" key="2">
    <source>
        <dbReference type="EMBL" id="PYZ97079.1"/>
    </source>
</evidence>
<proteinExistence type="predicted"/>
<feature type="transmembrane region" description="Helical" evidence="1">
    <location>
        <begin position="70"/>
        <end position="97"/>
    </location>
</feature>
<dbReference type="EMBL" id="PDOF01000001">
    <property type="protein sequence ID" value="PYZ97079.1"/>
    <property type="molecule type" value="Genomic_DNA"/>
</dbReference>
<evidence type="ECO:0000256" key="1">
    <source>
        <dbReference type="SAM" id="Phobius"/>
    </source>
</evidence>
<feature type="transmembrane region" description="Helical" evidence="1">
    <location>
        <begin position="39"/>
        <end position="58"/>
    </location>
</feature>
<name>A0A2W0HJV3_9BACI</name>
<keyword evidence="1" id="KW-1133">Transmembrane helix</keyword>
<feature type="transmembrane region" description="Helical" evidence="1">
    <location>
        <begin position="173"/>
        <end position="196"/>
    </location>
</feature>
<keyword evidence="1" id="KW-0812">Transmembrane</keyword>
<feature type="transmembrane region" description="Helical" evidence="1">
    <location>
        <begin position="109"/>
        <end position="127"/>
    </location>
</feature>
<dbReference type="Proteomes" id="UP000248066">
    <property type="component" value="Unassembled WGS sequence"/>
</dbReference>
<protein>
    <submittedName>
        <fullName evidence="2">Uncharacterized protein</fullName>
    </submittedName>
</protein>
<accession>A0A2W0HJV3</accession>
<dbReference type="OrthoDB" id="2352496at2"/>
<dbReference type="RefSeq" id="WP_110515795.1">
    <property type="nucleotide sequence ID" value="NZ_PDOF01000001.1"/>
</dbReference>
<keyword evidence="3" id="KW-1185">Reference proteome</keyword>
<reference evidence="2 3" key="1">
    <citation type="submission" date="2017-10" db="EMBL/GenBank/DDBJ databases">
        <title>Bacillus sp. nov., a halophilic bacterium isolated from a Yangshapao Lake.</title>
        <authorList>
            <person name="Wang H."/>
        </authorList>
    </citation>
    <scope>NUCLEOTIDE SEQUENCE [LARGE SCALE GENOMIC DNA]</scope>
    <source>
        <strain evidence="2 3">YSP-3</strain>
    </source>
</reference>
<sequence length="329" mass="36559">MFWQRSLPALMRTGLDMLFLYLLLFPVYMDGPGYPPPVLYTAVTLIGAGVFFTLLFKFKPAGYALSVVPVMIGGAWLGGFHIGTAAIIVLFLFWRLISHMRNEGDSREVTVLILSLIVGTVYYLLLSEAPSHQAILYVMIAHFFATAFVLALNSAIGSGLAARQLASHLRWTAAVFGAVAVLGLVAGLFTPVLAAVFFAGFRILLLAGGYLMMPFAYFLSMILPENTEEEVMENPSESEGDGESFFPDMEEVDVDETFIGSIAFFWMVGGLLLAGGFLYALYRLRKDKETSTASEHFQDEPSHEVNQLPRSWETLRNILKPEQEVRRHF</sequence>
<feature type="transmembrane region" description="Helical" evidence="1">
    <location>
        <begin position="258"/>
        <end position="282"/>
    </location>
</feature>
<feature type="transmembrane region" description="Helical" evidence="1">
    <location>
        <begin position="203"/>
        <end position="223"/>
    </location>
</feature>